<dbReference type="PANTHER" id="PTHR10093">
    <property type="entry name" value="IRON-SULFUR CLUSTER ASSEMBLY ENZYME NIFU HOMOLOG"/>
    <property type="match status" value="1"/>
</dbReference>
<dbReference type="EMBL" id="PEZV01000020">
    <property type="protein sequence ID" value="PIT97308.1"/>
    <property type="molecule type" value="Genomic_DNA"/>
</dbReference>
<sequence length="149" mass="16842">MKNLYSEEIMDHFRNPRNMGVINDADAEATIGNPHCGDVMKMYIKVAKRPLSQKLKVKSKKLDKQTENEEYIKDIKFQTLGCGAAIASSSIATELVKGKSLTEALKLTSDEIARRMGKLPPVKYHCSILAEEGIKKVIENYENRRDKNQ</sequence>
<evidence type="ECO:0000313" key="2">
    <source>
        <dbReference type="EMBL" id="PIT97308.1"/>
    </source>
</evidence>
<dbReference type="GO" id="GO:0005506">
    <property type="term" value="F:iron ion binding"/>
    <property type="evidence" value="ECO:0007669"/>
    <property type="project" value="InterPro"/>
</dbReference>
<dbReference type="AlphaFoldDB" id="A0A2M6WWY0"/>
<name>A0A2M6WWY0_9BACT</name>
<comment type="caution">
    <text evidence="2">The sequence shown here is derived from an EMBL/GenBank/DDBJ whole genome shotgun (WGS) entry which is preliminary data.</text>
</comment>
<feature type="domain" description="NIF system FeS cluster assembly NifU N-terminal" evidence="1">
    <location>
        <begin position="67"/>
        <end position="146"/>
    </location>
</feature>
<proteinExistence type="predicted"/>
<dbReference type="Gene3D" id="3.90.1010.10">
    <property type="match status" value="1"/>
</dbReference>
<dbReference type="GO" id="GO:0051536">
    <property type="term" value="F:iron-sulfur cluster binding"/>
    <property type="evidence" value="ECO:0007669"/>
    <property type="project" value="InterPro"/>
</dbReference>
<accession>A0A2M6WWY0</accession>
<dbReference type="InterPro" id="IPR002871">
    <property type="entry name" value="NIF_FeS_clus_asmbl_NifU_N"/>
</dbReference>
<dbReference type="CDD" id="cd06664">
    <property type="entry name" value="IscU_like"/>
    <property type="match status" value="1"/>
</dbReference>
<gene>
    <name evidence="2" type="ORF">COT77_02115</name>
</gene>
<dbReference type="Pfam" id="PF01592">
    <property type="entry name" value="NifU_N"/>
    <property type="match status" value="2"/>
</dbReference>
<evidence type="ECO:0000313" key="3">
    <source>
        <dbReference type="Proteomes" id="UP000228596"/>
    </source>
</evidence>
<dbReference type="Proteomes" id="UP000228596">
    <property type="component" value="Unassembled WGS sequence"/>
</dbReference>
<dbReference type="SUPFAM" id="SSF82649">
    <property type="entry name" value="SufE/NifU"/>
    <property type="match status" value="1"/>
</dbReference>
<evidence type="ECO:0000259" key="1">
    <source>
        <dbReference type="Pfam" id="PF01592"/>
    </source>
</evidence>
<feature type="domain" description="NIF system FeS cluster assembly NifU N-terminal" evidence="1">
    <location>
        <begin position="5"/>
        <end position="48"/>
    </location>
</feature>
<organism evidence="2 3">
    <name type="scientific">Candidatus Berkelbacteria bacterium CG10_big_fil_rev_8_21_14_0_10_41_12</name>
    <dbReference type="NCBI Taxonomy" id="1974513"/>
    <lineage>
        <taxon>Bacteria</taxon>
        <taxon>Candidatus Berkelbacteria</taxon>
    </lineage>
</organism>
<reference evidence="3" key="1">
    <citation type="submission" date="2017-09" db="EMBL/GenBank/DDBJ databases">
        <title>Depth-based differentiation of microbial function through sediment-hosted aquifers and enrichment of novel symbionts in the deep terrestrial subsurface.</title>
        <authorList>
            <person name="Probst A.J."/>
            <person name="Ladd B."/>
            <person name="Jarett J.K."/>
            <person name="Geller-Mcgrath D.E."/>
            <person name="Sieber C.M.K."/>
            <person name="Emerson J.B."/>
            <person name="Anantharaman K."/>
            <person name="Thomas B.C."/>
            <person name="Malmstrom R."/>
            <person name="Stieglmeier M."/>
            <person name="Klingl A."/>
            <person name="Woyke T."/>
            <person name="Ryan C.M."/>
            <person name="Banfield J.F."/>
        </authorList>
    </citation>
    <scope>NUCLEOTIDE SEQUENCE [LARGE SCALE GENOMIC DNA]</scope>
</reference>
<dbReference type="GO" id="GO:0016226">
    <property type="term" value="P:iron-sulfur cluster assembly"/>
    <property type="evidence" value="ECO:0007669"/>
    <property type="project" value="InterPro"/>
</dbReference>
<protein>
    <submittedName>
        <fullName evidence="2">Iron-sulfur cluster assembly scaffold protein</fullName>
    </submittedName>
</protein>